<gene>
    <name evidence="8 10" type="primary">lnt</name>
    <name evidence="10" type="ORF">WCD74_27685</name>
</gene>
<evidence type="ECO:0000256" key="3">
    <source>
        <dbReference type="ARBA" id="ARBA00022679"/>
    </source>
</evidence>
<dbReference type="EMBL" id="JBBEGN010000024">
    <property type="protein sequence ID" value="MEJ2871572.1"/>
    <property type="molecule type" value="Genomic_DNA"/>
</dbReference>
<dbReference type="RefSeq" id="WP_337698139.1">
    <property type="nucleotide sequence ID" value="NZ_JBBEGN010000024.1"/>
</dbReference>
<keyword evidence="4 8" id="KW-0812">Transmembrane</keyword>
<keyword evidence="7 8" id="KW-0012">Acyltransferase</keyword>
<comment type="similarity">
    <text evidence="8">Belongs to the CN hydrolase family. Apolipoprotein N-acyltransferase subfamily.</text>
</comment>
<feature type="domain" description="CN hydrolase" evidence="9">
    <location>
        <begin position="224"/>
        <end position="485"/>
    </location>
</feature>
<accession>A0ABU8MWN5</accession>
<feature type="transmembrane region" description="Helical" evidence="8">
    <location>
        <begin position="191"/>
        <end position="211"/>
    </location>
</feature>
<dbReference type="Proteomes" id="UP001385809">
    <property type="component" value="Unassembled WGS sequence"/>
</dbReference>
<name>A0ABU8MWN5_9PSEU</name>
<evidence type="ECO:0000256" key="2">
    <source>
        <dbReference type="ARBA" id="ARBA00022475"/>
    </source>
</evidence>
<comment type="caution">
    <text evidence="10">The sequence shown here is derived from an EMBL/GenBank/DDBJ whole genome shotgun (WGS) entry which is preliminary data.</text>
</comment>
<dbReference type="SUPFAM" id="SSF56317">
    <property type="entry name" value="Carbon-nitrogen hydrolase"/>
    <property type="match status" value="1"/>
</dbReference>
<dbReference type="CDD" id="cd07571">
    <property type="entry name" value="ALP_N-acyl_transferase"/>
    <property type="match status" value="1"/>
</dbReference>
<proteinExistence type="inferred from homology"/>
<dbReference type="InterPro" id="IPR004563">
    <property type="entry name" value="Apolipo_AcylTrfase"/>
</dbReference>
<protein>
    <recommendedName>
        <fullName evidence="8">Apolipoprotein N-acyltransferase</fullName>
        <shortName evidence="8">ALP N-acyltransferase</shortName>
        <ecNumber evidence="8">2.3.1.269</ecNumber>
    </recommendedName>
</protein>
<dbReference type="NCBIfam" id="TIGR00546">
    <property type="entry name" value="lnt"/>
    <property type="match status" value="1"/>
</dbReference>
<feature type="transmembrane region" description="Helical" evidence="8">
    <location>
        <begin position="43"/>
        <end position="60"/>
    </location>
</feature>
<evidence type="ECO:0000313" key="11">
    <source>
        <dbReference type="Proteomes" id="UP001385809"/>
    </source>
</evidence>
<keyword evidence="3 8" id="KW-0808">Transferase</keyword>
<feature type="transmembrane region" description="Helical" evidence="8">
    <location>
        <begin position="501"/>
        <end position="520"/>
    </location>
</feature>
<feature type="transmembrane region" description="Helical" evidence="8">
    <location>
        <begin position="92"/>
        <end position="116"/>
    </location>
</feature>
<reference evidence="10 11" key="1">
    <citation type="submission" date="2024-03" db="EMBL/GenBank/DDBJ databases">
        <title>Actinomycetospora sp. OC33-EN08, a novel actinomycete isolated from wild orchid (Aerides multiflora).</title>
        <authorList>
            <person name="Suriyachadkun C."/>
        </authorList>
    </citation>
    <scope>NUCLEOTIDE SEQUENCE [LARGE SCALE GENOMIC DNA]</scope>
    <source>
        <strain evidence="10 11">OC33-EN08</strain>
    </source>
</reference>
<dbReference type="Pfam" id="PF20154">
    <property type="entry name" value="LNT_N"/>
    <property type="match status" value="1"/>
</dbReference>
<dbReference type="InterPro" id="IPR045378">
    <property type="entry name" value="LNT_N"/>
</dbReference>
<dbReference type="InterPro" id="IPR036526">
    <property type="entry name" value="C-N_Hydrolase_sf"/>
</dbReference>
<evidence type="ECO:0000256" key="8">
    <source>
        <dbReference type="HAMAP-Rule" id="MF_01148"/>
    </source>
</evidence>
<dbReference type="HAMAP" id="MF_01148">
    <property type="entry name" value="Lnt"/>
    <property type="match status" value="1"/>
</dbReference>
<feature type="transmembrane region" description="Helical" evidence="8">
    <location>
        <begin position="123"/>
        <end position="141"/>
    </location>
</feature>
<dbReference type="EC" id="2.3.1.269" evidence="8"/>
<comment type="function">
    <text evidence="8">Catalyzes the phospholipid dependent N-acylation of the N-terminal cysteine of apolipoprotein, the last step in lipoprotein maturation.</text>
</comment>
<dbReference type="InterPro" id="IPR003010">
    <property type="entry name" value="C-N_Hydrolase"/>
</dbReference>
<evidence type="ECO:0000256" key="1">
    <source>
        <dbReference type="ARBA" id="ARBA00004651"/>
    </source>
</evidence>
<dbReference type="Gene3D" id="3.60.110.10">
    <property type="entry name" value="Carbon-nitrogen hydrolase"/>
    <property type="match status" value="1"/>
</dbReference>
<evidence type="ECO:0000259" key="9">
    <source>
        <dbReference type="PROSITE" id="PS50263"/>
    </source>
</evidence>
<evidence type="ECO:0000313" key="10">
    <source>
        <dbReference type="EMBL" id="MEJ2871572.1"/>
    </source>
</evidence>
<sequence length="528" mass="54824">MLTADAPRPASARRRRPTRATLLRAVASVVAGAALYLSFPPTGWWWAAPLGIGLLLGVVADRSWKTALGWGALAAVAYQYPLLSWTGTYVGAVWLGALAVVVLAVAVPLAFVPLVARLPGAPLWVACLWVAGEAVIERVPWGGFPWAKLAFGQAGGAYAKLAALGGAPLVSFGVVLSGAGLWALTRSRRRLVPVTGALVAVLLGPVVGIAVPAHPAIAPGDRTITVAAVQGNVPRAGLDFASQRRAVLDNHVRETRLLAARVAAGQVARPDLVVWPENSSDIDPFRNADARSEIQAVTDEIGVPVVVGAVLRGTTNPEGTEVVQGPRNVAVVWTPRVGPTDQYAKRHLLPFGEYIPIRGVASLFSGDVARVVDFEPGSGAPVLAAGPARLGVATCYEVVFDGDVRDAVVGGADLLAVPTNNATFGFTNMTYQQQGMSRLRAVEHDRAVVIAATSGQSAVIAPDGTVVSRTGDLFTPGVLVERVPLRTTTTLATRLGAVPEWVLAGLAVAAVAAVATGLVARRREGRGA</sequence>
<keyword evidence="11" id="KW-1185">Reference proteome</keyword>
<dbReference type="PANTHER" id="PTHR38686:SF1">
    <property type="entry name" value="APOLIPOPROTEIN N-ACYLTRANSFERASE"/>
    <property type="match status" value="1"/>
</dbReference>
<evidence type="ECO:0000256" key="5">
    <source>
        <dbReference type="ARBA" id="ARBA00022989"/>
    </source>
</evidence>
<dbReference type="PROSITE" id="PS50263">
    <property type="entry name" value="CN_HYDROLASE"/>
    <property type="match status" value="1"/>
</dbReference>
<evidence type="ECO:0000256" key="4">
    <source>
        <dbReference type="ARBA" id="ARBA00022692"/>
    </source>
</evidence>
<keyword evidence="6 8" id="KW-0472">Membrane</keyword>
<organism evidence="10 11">
    <name type="scientific">Actinomycetospora aurantiaca</name>
    <dbReference type="NCBI Taxonomy" id="3129233"/>
    <lineage>
        <taxon>Bacteria</taxon>
        <taxon>Bacillati</taxon>
        <taxon>Actinomycetota</taxon>
        <taxon>Actinomycetes</taxon>
        <taxon>Pseudonocardiales</taxon>
        <taxon>Pseudonocardiaceae</taxon>
        <taxon>Actinomycetospora</taxon>
    </lineage>
</organism>
<dbReference type="PANTHER" id="PTHR38686">
    <property type="entry name" value="APOLIPOPROTEIN N-ACYLTRANSFERASE"/>
    <property type="match status" value="1"/>
</dbReference>
<keyword evidence="2 8" id="KW-1003">Cell membrane</keyword>
<feature type="transmembrane region" description="Helical" evidence="8">
    <location>
        <begin position="161"/>
        <end position="184"/>
    </location>
</feature>
<feature type="transmembrane region" description="Helical" evidence="8">
    <location>
        <begin position="67"/>
        <end position="86"/>
    </location>
</feature>
<feature type="transmembrane region" description="Helical" evidence="8">
    <location>
        <begin position="21"/>
        <end position="37"/>
    </location>
</feature>
<dbReference type="Pfam" id="PF00795">
    <property type="entry name" value="CN_hydrolase"/>
    <property type="match status" value="1"/>
</dbReference>
<keyword evidence="5 8" id="KW-1133">Transmembrane helix</keyword>
<comment type="catalytic activity">
    <reaction evidence="8">
        <text>N-terminal S-1,2-diacyl-sn-glyceryl-L-cysteinyl-[lipoprotein] + a glycerophospholipid = N-acyl-S-1,2-diacyl-sn-glyceryl-L-cysteinyl-[lipoprotein] + a 2-acyl-sn-glycero-3-phospholipid + H(+)</text>
        <dbReference type="Rhea" id="RHEA:48228"/>
        <dbReference type="Rhea" id="RHEA-COMP:14681"/>
        <dbReference type="Rhea" id="RHEA-COMP:14684"/>
        <dbReference type="ChEBI" id="CHEBI:15378"/>
        <dbReference type="ChEBI" id="CHEBI:136912"/>
        <dbReference type="ChEBI" id="CHEBI:140656"/>
        <dbReference type="ChEBI" id="CHEBI:140657"/>
        <dbReference type="ChEBI" id="CHEBI:140660"/>
        <dbReference type="EC" id="2.3.1.269"/>
    </reaction>
</comment>
<comment type="subcellular location">
    <subcellularLocation>
        <location evidence="1 8">Cell membrane</location>
        <topology evidence="1 8">Multi-pass membrane protein</topology>
    </subcellularLocation>
</comment>
<comment type="pathway">
    <text evidence="8">Protein modification; lipoprotein biosynthesis (N-acyl transfer).</text>
</comment>
<evidence type="ECO:0000256" key="7">
    <source>
        <dbReference type="ARBA" id="ARBA00023315"/>
    </source>
</evidence>
<evidence type="ECO:0000256" key="6">
    <source>
        <dbReference type="ARBA" id="ARBA00023136"/>
    </source>
</evidence>